<dbReference type="InterPro" id="IPR016187">
    <property type="entry name" value="CTDL_fold"/>
</dbReference>
<evidence type="ECO:0000313" key="1">
    <source>
        <dbReference type="EMBL" id="RSO57523.1"/>
    </source>
</evidence>
<sequence length="360" mass="38149">MSTILIKDSLRQAVEAASGGKQTVLYTAKGQPTFMNIIEKYDLSEINSTLAGTHPAFVVNGVVKDVIYVGTYQGVEKNGEYLSLPNQSPTGSKTFDQFTALVRANGSGHHLITNAEWSAIALRSYKNGTQPYGNNNYGLSTEDSTLKGRRIDGGVAGVVGGINPISYTGSGPVQWRHNNQYNGLSDLSGNVLESVIGVRIYNGEIQVIPNNDAALSSVDLTASSPAWKAIDGLTGELITPNGSGTTANSVRVIESGVADYSIVVGVSGSSYGLFANPSTTKPVSAAALNKLKALCLFPHENLPSSYLLDSASFSYSDERLVLRGGSYVSSTKSGIFHILATANRSTIYTVHCSRPAYYTP</sequence>
<organism evidence="1 2">
    <name type="scientific">Acinetobacter lactucae</name>
    <dbReference type="NCBI Taxonomy" id="1785128"/>
    <lineage>
        <taxon>Bacteria</taxon>
        <taxon>Pseudomonadati</taxon>
        <taxon>Pseudomonadota</taxon>
        <taxon>Gammaproteobacteria</taxon>
        <taxon>Moraxellales</taxon>
        <taxon>Moraxellaceae</taxon>
        <taxon>Acinetobacter</taxon>
        <taxon>Acinetobacter calcoaceticus/baumannii complex</taxon>
    </lineage>
</organism>
<accession>A0A3R9QE11</accession>
<gene>
    <name evidence="1" type="ORF">EA756_08495</name>
</gene>
<dbReference type="InterPro" id="IPR042095">
    <property type="entry name" value="SUMF_sf"/>
</dbReference>
<name>A0A3R9QE11_9GAMM</name>
<evidence type="ECO:0000313" key="2">
    <source>
        <dbReference type="Proteomes" id="UP000276905"/>
    </source>
</evidence>
<dbReference type="Gene3D" id="3.90.1580.10">
    <property type="entry name" value="paralog of FGE (formylglycine-generating enzyme)"/>
    <property type="match status" value="1"/>
</dbReference>
<reference evidence="1 2" key="1">
    <citation type="submission" date="2018-10" db="EMBL/GenBank/DDBJ databases">
        <title>GWAS and RNA-Seq identify cryptic mechanisms of antimicrobial resistance in Acinetobacter baumannii.</title>
        <authorList>
            <person name="Sahl J.W."/>
        </authorList>
    </citation>
    <scope>NUCLEOTIDE SEQUENCE [LARGE SCALE GENOMIC DNA]</scope>
    <source>
        <strain evidence="1 2">TG41018</strain>
    </source>
</reference>
<dbReference type="SUPFAM" id="SSF56436">
    <property type="entry name" value="C-type lectin-like"/>
    <property type="match status" value="1"/>
</dbReference>
<dbReference type="Proteomes" id="UP000276905">
    <property type="component" value="Unassembled WGS sequence"/>
</dbReference>
<dbReference type="EMBL" id="RFES01000005">
    <property type="protein sequence ID" value="RSO57523.1"/>
    <property type="molecule type" value="Genomic_DNA"/>
</dbReference>
<dbReference type="AlphaFoldDB" id="A0A3R9QE11"/>
<proteinExistence type="predicted"/>
<protein>
    <submittedName>
        <fullName evidence="1">Uncharacterized protein</fullName>
    </submittedName>
</protein>
<comment type="caution">
    <text evidence="1">The sequence shown here is derived from an EMBL/GenBank/DDBJ whole genome shotgun (WGS) entry which is preliminary data.</text>
</comment>
<dbReference type="RefSeq" id="WP_125698845.1">
    <property type="nucleotide sequence ID" value="NZ_RFES01000005.1"/>
</dbReference>